<dbReference type="RefSeq" id="WP_344387969.1">
    <property type="nucleotide sequence ID" value="NZ_BAAASJ010000016.1"/>
</dbReference>
<dbReference type="Pfam" id="PF07683">
    <property type="entry name" value="CobW_C"/>
    <property type="match status" value="1"/>
</dbReference>
<evidence type="ECO:0000259" key="1">
    <source>
        <dbReference type="SMART" id="SM00833"/>
    </source>
</evidence>
<dbReference type="SUPFAM" id="SSF90002">
    <property type="entry name" value="Hypothetical protein YjiA, C-terminal domain"/>
    <property type="match status" value="1"/>
</dbReference>
<proteinExistence type="predicted"/>
<reference evidence="3" key="1">
    <citation type="journal article" date="2019" name="Int. J. Syst. Evol. Microbiol.">
        <title>The Global Catalogue of Microorganisms (GCM) 10K type strain sequencing project: providing services to taxonomists for standard genome sequencing and annotation.</title>
        <authorList>
            <consortium name="The Broad Institute Genomics Platform"/>
            <consortium name="The Broad Institute Genome Sequencing Center for Infectious Disease"/>
            <person name="Wu L."/>
            <person name="Ma J."/>
        </authorList>
    </citation>
    <scope>NUCLEOTIDE SEQUENCE [LARGE SCALE GENOMIC DNA]</scope>
    <source>
        <strain evidence="3">JCM 4524</strain>
    </source>
</reference>
<dbReference type="InterPro" id="IPR051927">
    <property type="entry name" value="Zn_Chap_cDPG_Synth"/>
</dbReference>
<dbReference type="Pfam" id="PF02492">
    <property type="entry name" value="cobW"/>
    <property type="match status" value="1"/>
</dbReference>
<feature type="domain" description="CobW C-terminal" evidence="1">
    <location>
        <begin position="232"/>
        <end position="348"/>
    </location>
</feature>
<evidence type="ECO:0000313" key="2">
    <source>
        <dbReference type="EMBL" id="GAA2625178.1"/>
    </source>
</evidence>
<dbReference type="PANTHER" id="PTHR43603:SF1">
    <property type="entry name" value="ZINC-REGULATED GTPASE METALLOPROTEIN ACTIVATOR 1"/>
    <property type="match status" value="1"/>
</dbReference>
<accession>A0ABP6CS76</accession>
<dbReference type="InterPro" id="IPR011629">
    <property type="entry name" value="CobW-like_C"/>
</dbReference>
<comment type="caution">
    <text evidence="2">The sequence shown here is derived from an EMBL/GenBank/DDBJ whole genome shotgun (WGS) entry which is preliminary data.</text>
</comment>
<dbReference type="EMBL" id="BAAASJ010000016">
    <property type="protein sequence ID" value="GAA2625178.1"/>
    <property type="molecule type" value="Genomic_DNA"/>
</dbReference>
<evidence type="ECO:0000313" key="3">
    <source>
        <dbReference type="Proteomes" id="UP001500151"/>
    </source>
</evidence>
<dbReference type="PANTHER" id="PTHR43603">
    <property type="entry name" value="COBW DOMAIN-CONTAINING PROTEIN DDB_G0274527"/>
    <property type="match status" value="1"/>
</dbReference>
<dbReference type="InterPro" id="IPR003495">
    <property type="entry name" value="CobW/HypB/UreG_nucleotide-bd"/>
</dbReference>
<name>A0ABP6CS76_9ACTN</name>
<dbReference type="Proteomes" id="UP001500151">
    <property type="component" value="Unassembled WGS sequence"/>
</dbReference>
<dbReference type="InterPro" id="IPR027417">
    <property type="entry name" value="P-loop_NTPase"/>
</dbReference>
<dbReference type="Gene3D" id="3.40.50.300">
    <property type="entry name" value="P-loop containing nucleotide triphosphate hydrolases"/>
    <property type="match status" value="1"/>
</dbReference>
<organism evidence="2 3">
    <name type="scientific">Streptomyces vastus</name>
    <dbReference type="NCBI Taxonomy" id="285451"/>
    <lineage>
        <taxon>Bacteria</taxon>
        <taxon>Bacillati</taxon>
        <taxon>Actinomycetota</taxon>
        <taxon>Actinomycetes</taxon>
        <taxon>Kitasatosporales</taxon>
        <taxon>Streptomycetaceae</taxon>
        <taxon>Streptomyces</taxon>
    </lineage>
</organism>
<sequence>MLSVAIVGGLHADARKAAVDRLLADVPGAVALHHDLATAVQGTVVRTIRNSGGPVSIGEAPLVNDCACCALREDLVPELERLAEDGTTRLAVVELWESVEPKAMAEVVAGAGLRLTGVITAVDPALVLPYLGNGDDLSEAGLAAAATDQRTIADTFARQLEYAPVLAVAESDEADDEDRALLAQLHPTARQVPLGHGDLAGAALAGFDVEAAAAAQHPACALLPAEADECGVSTLVWTRRRPFHPERLYAALEDLTCAAARSRGRFWLADRPDTLLHWDAAGGALCVENAGPWLASLPDAAWEMVPPVRRAAAALDWHPEHGDCCQHLVFTSPGLDRDGLERLLESCLLTEAEYAAGRTAWKQLPPAFDTLLEV</sequence>
<dbReference type="SMART" id="SM00833">
    <property type="entry name" value="CobW_C"/>
    <property type="match status" value="1"/>
</dbReference>
<gene>
    <name evidence="2" type="ORF">GCM10010307_12030</name>
</gene>
<protein>
    <submittedName>
        <fullName evidence="2">GTP-binding protein</fullName>
    </submittedName>
</protein>
<keyword evidence="3" id="KW-1185">Reference proteome</keyword>